<accession>A0AAU6R5L9</accession>
<reference evidence="1" key="1">
    <citation type="submission" date="2023-04" db="EMBL/GenBank/DDBJ databases">
        <title>Macrococci isolated from food, foodproducing animals, and human clinical materials.</title>
        <authorList>
            <person name="Maslanova I."/>
            <person name="Svec P."/>
            <person name="Sedlacek I."/>
            <person name="Novakova D."/>
            <person name="Keller J.E."/>
            <person name="Schwendener S."/>
            <person name="Finstrlova A."/>
            <person name="Botka T."/>
            <person name="Kovarovic V."/>
            <person name="Petras P."/>
            <person name="Perreten V."/>
            <person name="Pantucek R."/>
        </authorList>
    </citation>
    <scope>NUCLEOTIDE SEQUENCE</scope>
    <source>
        <strain evidence="1">NRL/St 21/332</strain>
    </source>
</reference>
<proteinExistence type="predicted"/>
<gene>
    <name evidence="1" type="ORF">QA541_05310</name>
</gene>
<name>A0AAU6R5L9_9STAP</name>
<dbReference type="RefSeq" id="WP_420493690.1">
    <property type="nucleotide sequence ID" value="NZ_CP124577.1"/>
</dbReference>
<evidence type="ECO:0000313" key="1">
    <source>
        <dbReference type="EMBL" id="WZE65683.1"/>
    </source>
</evidence>
<sequence length="139" mass="16295">MTVEDKLIAISAELAKHTIIDFFPPASIIINAIESERNRVRQENMKQMIDKAIDKAIDELGELKDLLYKEMNAKENQMIHQIMQNVGDEFEFDKRDAYAYVLVNVMKKEYDRKIIDDVIFQLQNLSTYDLLEFSFVKIS</sequence>
<protein>
    <submittedName>
        <fullName evidence="1">Uncharacterized protein</fullName>
    </submittedName>
</protein>
<dbReference type="EMBL" id="CP124577">
    <property type="protein sequence ID" value="WZE65683.1"/>
    <property type="molecule type" value="Genomic_DNA"/>
</dbReference>
<dbReference type="AlphaFoldDB" id="A0AAU6R5L9"/>
<organism evidence="1">
    <name type="scientific">Macrococcus psychrotolerans</name>
    <dbReference type="NCBI Taxonomy" id="3039389"/>
    <lineage>
        <taxon>Bacteria</taxon>
        <taxon>Bacillati</taxon>
        <taxon>Bacillota</taxon>
        <taxon>Bacilli</taxon>
        <taxon>Bacillales</taxon>
        <taxon>Staphylococcaceae</taxon>
        <taxon>Macrococcus</taxon>
    </lineage>
</organism>